<reference evidence="2 3" key="1">
    <citation type="submission" date="2016-11" db="EMBL/GenBank/DDBJ databases">
        <authorList>
            <person name="Jaros S."/>
            <person name="Januszkiewicz K."/>
            <person name="Wedrychowicz H."/>
        </authorList>
    </citation>
    <scope>NUCLEOTIDE SEQUENCE [LARGE SCALE GENOMIC DNA]</scope>
    <source>
        <strain evidence="2 3">GAS242</strain>
    </source>
</reference>
<sequence>MLISFSALALSSSLIVAVADNVPNFNIERGCKDDSEAAFDPNAGLDATIKRCSDEEKAAKAQLQTQWSQFQPSDQKMCLESVSGTSGLITPSYVELLTCLQDQQDVRKLPKD</sequence>
<evidence type="ECO:0000313" key="2">
    <source>
        <dbReference type="EMBL" id="SHG77669.1"/>
    </source>
</evidence>
<dbReference type="AlphaFoldDB" id="A0A1M5ML86"/>
<keyword evidence="1" id="KW-0732">Signal</keyword>
<evidence type="ECO:0000313" key="3">
    <source>
        <dbReference type="Proteomes" id="UP000190675"/>
    </source>
</evidence>
<feature type="signal peptide" evidence="1">
    <location>
        <begin position="1"/>
        <end position="19"/>
    </location>
</feature>
<dbReference type="Proteomes" id="UP000190675">
    <property type="component" value="Chromosome I"/>
</dbReference>
<organism evidence="2 3">
    <name type="scientific">Bradyrhizobium erythrophlei</name>
    <dbReference type="NCBI Taxonomy" id="1437360"/>
    <lineage>
        <taxon>Bacteria</taxon>
        <taxon>Pseudomonadati</taxon>
        <taxon>Pseudomonadota</taxon>
        <taxon>Alphaproteobacteria</taxon>
        <taxon>Hyphomicrobiales</taxon>
        <taxon>Nitrobacteraceae</taxon>
        <taxon>Bradyrhizobium</taxon>
    </lineage>
</organism>
<dbReference type="OrthoDB" id="7960860at2"/>
<proteinExistence type="predicted"/>
<protein>
    <recommendedName>
        <fullName evidence="4">Lysozyme inhibitor LprI N-terminal domain-containing protein</fullName>
    </recommendedName>
</protein>
<dbReference type="EMBL" id="LT670818">
    <property type="protein sequence ID" value="SHG77669.1"/>
    <property type="molecule type" value="Genomic_DNA"/>
</dbReference>
<evidence type="ECO:0008006" key="4">
    <source>
        <dbReference type="Google" id="ProtNLM"/>
    </source>
</evidence>
<name>A0A1M5ML86_9BRAD</name>
<gene>
    <name evidence="2" type="ORF">SAMN05444169_4075</name>
</gene>
<dbReference type="RefSeq" id="WP_079567492.1">
    <property type="nucleotide sequence ID" value="NZ_LT670818.1"/>
</dbReference>
<accession>A0A1M5ML86</accession>
<feature type="chain" id="PRO_5012544930" description="Lysozyme inhibitor LprI N-terminal domain-containing protein" evidence="1">
    <location>
        <begin position="20"/>
        <end position="112"/>
    </location>
</feature>
<evidence type="ECO:0000256" key="1">
    <source>
        <dbReference type="SAM" id="SignalP"/>
    </source>
</evidence>